<dbReference type="GeneID" id="33358813"/>
<dbReference type="RefSeq" id="YP_009396589.1">
    <property type="nucleotide sequence ID" value="NC_035283.1"/>
</dbReference>
<geneLocation type="chloroplast" evidence="1"/>
<reference evidence="1" key="1">
    <citation type="journal article" date="2017" name="J. Phycol.">
        <title>Analysis of chloroplast genomes and a supermatrix inform reclassification of the Rhodomelaceae (Rhodophyta).</title>
        <authorList>
            <person name="Diaz-Tapia P."/>
            <person name="Maggs C.A."/>
            <person name="West J.A."/>
            <person name="Verbruggen H."/>
        </authorList>
    </citation>
    <scope>NUCLEOTIDE SEQUENCE</scope>
    <source>
        <strain evidence="1">PD931</strain>
    </source>
</reference>
<keyword evidence="1" id="KW-0934">Plastid</keyword>
<organism evidence="1">
    <name type="scientific">Vertebrata australis</name>
    <dbReference type="NCBI Taxonomy" id="1967852"/>
    <lineage>
        <taxon>Eukaryota</taxon>
        <taxon>Rhodophyta</taxon>
        <taxon>Florideophyceae</taxon>
        <taxon>Rhodymeniophycidae</taxon>
        <taxon>Ceramiales</taxon>
        <taxon>Rhodomelaceae</taxon>
        <taxon>Polysiphonioideae</taxon>
        <taxon>Vertebrata</taxon>
    </lineage>
</organism>
<keyword evidence="1" id="KW-0150">Chloroplast</keyword>
<proteinExistence type="predicted"/>
<protein>
    <submittedName>
        <fullName evidence="1">Uncharacterized protein</fullName>
    </submittedName>
</protein>
<sequence>MTQYDFFLKYLTGNWLLNENLFVFKDRKQKSDESFIAFNKNINSSFYAQSEYNQNINMLGKKYKIYYKKINKYLFFKFFHIHKYQEIFFYLNYIRKGLFKIIKLNFKEKFKQEEYIYITNTNILVIIVLIKSLQNKYLGAKISSYIRIKKN</sequence>
<name>A0A1Z1MIY7_9FLOR</name>
<evidence type="ECO:0000313" key="1">
    <source>
        <dbReference type="EMBL" id="ARW65775.1"/>
    </source>
</evidence>
<dbReference type="EMBL" id="MF101439">
    <property type="protein sequence ID" value="ARW65775.1"/>
    <property type="molecule type" value="Genomic_DNA"/>
</dbReference>
<accession>A0A1Z1MIY7</accession>
<gene>
    <name evidence="1" type="primary">ycf58</name>
</gene>
<dbReference type="AlphaFoldDB" id="A0A1Z1MIY7"/>